<keyword evidence="10" id="KW-1185">Reference proteome</keyword>
<evidence type="ECO:0000256" key="4">
    <source>
        <dbReference type="ARBA" id="ARBA00022502"/>
    </source>
</evidence>
<evidence type="ECO:0000256" key="8">
    <source>
        <dbReference type="RuleBase" id="RU280819"/>
    </source>
</evidence>
<comment type="subcellular location">
    <subcellularLocation>
        <location evidence="8">Endoplasmic reticulum membrane</location>
        <topology evidence="8">Multi-pass membrane protein</topology>
    </subcellularLocation>
    <subcellularLocation>
        <location evidence="1">Membrane</location>
        <topology evidence="1">Multi-pass membrane protein</topology>
    </subcellularLocation>
</comment>
<evidence type="ECO:0000256" key="1">
    <source>
        <dbReference type="ARBA" id="ARBA00004141"/>
    </source>
</evidence>
<feature type="transmembrane region" description="Helical" evidence="8">
    <location>
        <begin position="197"/>
        <end position="216"/>
    </location>
</feature>
<dbReference type="AlphaFoldDB" id="A0A9N8VDB3"/>
<feature type="transmembrane region" description="Helical" evidence="8">
    <location>
        <begin position="339"/>
        <end position="359"/>
    </location>
</feature>
<comment type="caution">
    <text evidence="9">The sequence shown here is derived from an EMBL/GenBank/DDBJ whole genome shotgun (WGS) entry which is preliminary data.</text>
</comment>
<keyword evidence="4 8" id="KW-0337">GPI-anchor biosynthesis</keyword>
<dbReference type="Pfam" id="PF06423">
    <property type="entry name" value="GWT1"/>
    <property type="match status" value="1"/>
</dbReference>
<evidence type="ECO:0000256" key="6">
    <source>
        <dbReference type="ARBA" id="ARBA00022989"/>
    </source>
</evidence>
<dbReference type="GO" id="GO:0072659">
    <property type="term" value="P:protein localization to plasma membrane"/>
    <property type="evidence" value="ECO:0007669"/>
    <property type="project" value="TreeGrafter"/>
</dbReference>
<dbReference type="InterPro" id="IPR009447">
    <property type="entry name" value="PIGW/GWT1"/>
</dbReference>
<name>A0A9N8VDB3_9GLOM</name>
<evidence type="ECO:0000256" key="3">
    <source>
        <dbReference type="ARBA" id="ARBA00007559"/>
    </source>
</evidence>
<evidence type="ECO:0000256" key="2">
    <source>
        <dbReference type="ARBA" id="ARBA00004687"/>
    </source>
</evidence>
<dbReference type="SUPFAM" id="SSF103473">
    <property type="entry name" value="MFS general substrate transporter"/>
    <property type="match status" value="1"/>
</dbReference>
<keyword evidence="8" id="KW-0808">Transferase</keyword>
<evidence type="ECO:0000313" key="10">
    <source>
        <dbReference type="Proteomes" id="UP000789405"/>
    </source>
</evidence>
<keyword evidence="7 8" id="KW-0472">Membrane</keyword>
<dbReference type="PIRSF" id="PIRSF017321">
    <property type="entry name" value="GWT1"/>
    <property type="match status" value="1"/>
</dbReference>
<feature type="transmembrane region" description="Helical" evidence="8">
    <location>
        <begin position="293"/>
        <end position="311"/>
    </location>
</feature>
<evidence type="ECO:0000256" key="7">
    <source>
        <dbReference type="ARBA" id="ARBA00023136"/>
    </source>
</evidence>
<keyword evidence="5 8" id="KW-0812">Transmembrane</keyword>
<keyword evidence="8" id="KW-0256">Endoplasmic reticulum</keyword>
<feature type="transmembrane region" description="Helical" evidence="8">
    <location>
        <begin position="267"/>
        <end position="286"/>
    </location>
</feature>
<dbReference type="GO" id="GO:0005789">
    <property type="term" value="C:endoplasmic reticulum membrane"/>
    <property type="evidence" value="ECO:0007669"/>
    <property type="project" value="UniProtKB-SubCell"/>
</dbReference>
<accession>A0A9N8VDB3</accession>
<feature type="transmembrane region" description="Helical" evidence="8">
    <location>
        <begin position="167"/>
        <end position="185"/>
    </location>
</feature>
<feature type="transmembrane region" description="Helical" evidence="8">
    <location>
        <begin position="51"/>
        <end position="69"/>
    </location>
</feature>
<dbReference type="InterPro" id="IPR036259">
    <property type="entry name" value="MFS_trans_sf"/>
</dbReference>
<comment type="function">
    <text evidence="8">A acetyltransferase, which acetylates the inositol ring of phosphatidylinositol during biosynthesis of GPI-anchor.</text>
</comment>
<sequence length="513" mass="58961">MDEVEYKKAKEDWVTGHEGGSMWEIYSISFVLLNSFVLWSAAAKYTKIFDYASNNIISNFLLEYMFLIIPSLLSCTLLVDFAFYLNVILLILTFVIINTSSMKSTSDEKKKKKNRWESDSDEEEIIELSINEDKLDDKNLAGADSKSTEKINIDDIRRKPFLSAFRSSMMILTCLSILAVDFPIFPRRLAKTETYGTSLMDLGVGSFVFSSGIVAARPFLKKPENRFKPLRGQLLRAVRQALPILILGFIRLMMVKGVDYQEHASEYGVHWNFFFTLGFLPIFVTICRTLHKYIRFSILGLSIAILYQIVLNRLGLEDYILYAHRTDLISSNKEGICSFWGYLSVFLVALDIGHYILPVDPYYAIRQNRQNKKKPKPQKLAMILFSWVILLWLGFMLCIALRIPVSRRIANLSYVFWVIASNTTFLLLFQVAEITFLEEYWKNERNLPMIIEAVNSNGLAVFLLANLLTGLVNLSIRTLFVNDSLAGCILAGYMFIIVVIAVWFNINNWKFKL</sequence>
<dbReference type="EMBL" id="CAJVPY010000009">
    <property type="protein sequence ID" value="CAG8443742.1"/>
    <property type="molecule type" value="Genomic_DNA"/>
</dbReference>
<evidence type="ECO:0000313" key="9">
    <source>
        <dbReference type="EMBL" id="CAG8443742.1"/>
    </source>
</evidence>
<gene>
    <name evidence="9" type="ORF">DERYTH_LOCUS49</name>
</gene>
<comment type="pathway">
    <text evidence="2 8">Glycolipid biosynthesis; glycosylphosphatidylinositol-anchor biosynthesis.</text>
</comment>
<dbReference type="PANTHER" id="PTHR20661">
    <property type="entry name" value="PHOSPHATIDYLINOSITOL-GLYCAN BIOSYNTHESIS CLASS W PROTEIN"/>
    <property type="match status" value="1"/>
</dbReference>
<feature type="transmembrane region" description="Helical" evidence="8">
    <location>
        <begin position="81"/>
        <end position="102"/>
    </location>
</feature>
<feature type="transmembrane region" description="Helical" evidence="8">
    <location>
        <begin position="449"/>
        <end position="472"/>
    </location>
</feature>
<feature type="transmembrane region" description="Helical" evidence="8">
    <location>
        <begin position="20"/>
        <end position="39"/>
    </location>
</feature>
<comment type="similarity">
    <text evidence="3 8">Belongs to the PIGW family.</text>
</comment>
<organism evidence="9 10">
    <name type="scientific">Dentiscutata erythropus</name>
    <dbReference type="NCBI Taxonomy" id="1348616"/>
    <lineage>
        <taxon>Eukaryota</taxon>
        <taxon>Fungi</taxon>
        <taxon>Fungi incertae sedis</taxon>
        <taxon>Mucoromycota</taxon>
        <taxon>Glomeromycotina</taxon>
        <taxon>Glomeromycetes</taxon>
        <taxon>Diversisporales</taxon>
        <taxon>Gigasporaceae</taxon>
        <taxon>Dentiscutata</taxon>
    </lineage>
</organism>
<proteinExistence type="inferred from homology"/>
<protein>
    <recommendedName>
        <fullName evidence="8">GPI-anchored wall transfer protein</fullName>
        <ecNumber evidence="8">2.3.-.-</ecNumber>
    </recommendedName>
</protein>
<dbReference type="OrthoDB" id="15270at2759"/>
<feature type="transmembrane region" description="Helical" evidence="8">
    <location>
        <begin position="237"/>
        <end position="255"/>
    </location>
</feature>
<feature type="transmembrane region" description="Helical" evidence="8">
    <location>
        <begin position="484"/>
        <end position="506"/>
    </location>
</feature>
<dbReference type="Proteomes" id="UP000789405">
    <property type="component" value="Unassembled WGS sequence"/>
</dbReference>
<feature type="transmembrane region" description="Helical" evidence="8">
    <location>
        <begin position="415"/>
        <end position="437"/>
    </location>
</feature>
<reference evidence="9" key="1">
    <citation type="submission" date="2021-06" db="EMBL/GenBank/DDBJ databases">
        <authorList>
            <person name="Kallberg Y."/>
            <person name="Tangrot J."/>
            <person name="Rosling A."/>
        </authorList>
    </citation>
    <scope>NUCLEOTIDE SEQUENCE</scope>
    <source>
        <strain evidence="9">MA453B</strain>
    </source>
</reference>
<keyword evidence="6 8" id="KW-1133">Transmembrane helix</keyword>
<dbReference type="GO" id="GO:0006506">
    <property type="term" value="P:GPI anchor biosynthetic process"/>
    <property type="evidence" value="ECO:0007669"/>
    <property type="project" value="UniProtKB-KW"/>
</dbReference>
<keyword evidence="8" id="KW-0012">Acyltransferase</keyword>
<feature type="transmembrane region" description="Helical" evidence="8">
    <location>
        <begin position="380"/>
        <end position="403"/>
    </location>
</feature>
<dbReference type="GO" id="GO:0032216">
    <property type="term" value="F:glucosaminyl-phosphatidylinositol O-acyltransferase activity"/>
    <property type="evidence" value="ECO:0007669"/>
    <property type="project" value="TreeGrafter"/>
</dbReference>
<dbReference type="EC" id="2.3.-.-" evidence="8"/>
<dbReference type="PANTHER" id="PTHR20661:SF0">
    <property type="entry name" value="PHOSPHATIDYLINOSITOL-GLYCAN BIOSYNTHESIS CLASS W PROTEIN"/>
    <property type="match status" value="1"/>
</dbReference>
<evidence type="ECO:0000256" key="5">
    <source>
        <dbReference type="ARBA" id="ARBA00022692"/>
    </source>
</evidence>